<evidence type="ECO:0000256" key="1">
    <source>
        <dbReference type="SAM" id="MobiDB-lite"/>
    </source>
</evidence>
<dbReference type="EMBL" id="AJWJ01000666">
    <property type="protein sequence ID" value="KAF2069419.1"/>
    <property type="molecule type" value="Genomic_DNA"/>
</dbReference>
<feature type="region of interest" description="Disordered" evidence="1">
    <location>
        <begin position="697"/>
        <end position="767"/>
    </location>
</feature>
<keyword evidence="4" id="KW-1185">Reference proteome</keyword>
<feature type="transmembrane region" description="Helical" evidence="2">
    <location>
        <begin position="515"/>
        <end position="534"/>
    </location>
</feature>
<dbReference type="AlphaFoldDB" id="A0A8J4V355"/>
<feature type="compositionally biased region" description="Basic and acidic residues" evidence="1">
    <location>
        <begin position="751"/>
        <end position="767"/>
    </location>
</feature>
<organism evidence="3 4">
    <name type="scientific">Polysphondylium violaceum</name>
    <dbReference type="NCBI Taxonomy" id="133409"/>
    <lineage>
        <taxon>Eukaryota</taxon>
        <taxon>Amoebozoa</taxon>
        <taxon>Evosea</taxon>
        <taxon>Eumycetozoa</taxon>
        <taxon>Dictyostelia</taxon>
        <taxon>Dictyosteliales</taxon>
        <taxon>Dictyosteliaceae</taxon>
        <taxon>Polysphondylium</taxon>
    </lineage>
</organism>
<accession>A0A8J4V355</accession>
<proteinExistence type="predicted"/>
<dbReference type="SUPFAM" id="SSF56059">
    <property type="entry name" value="Glutathione synthetase ATP-binding domain-like"/>
    <property type="match status" value="1"/>
</dbReference>
<keyword evidence="2" id="KW-0472">Membrane</keyword>
<reference evidence="3" key="1">
    <citation type="submission" date="2020-01" db="EMBL/GenBank/DDBJ databases">
        <title>Development of genomics and gene disruption for Polysphondylium violaceum indicates a role for the polyketide synthase stlB in stalk morphogenesis.</title>
        <authorList>
            <person name="Narita B."/>
            <person name="Kawabe Y."/>
            <person name="Kin K."/>
            <person name="Saito T."/>
            <person name="Gibbs R."/>
            <person name="Kuspa A."/>
            <person name="Muzny D."/>
            <person name="Queller D."/>
            <person name="Richards S."/>
            <person name="Strassman J."/>
            <person name="Sucgang R."/>
            <person name="Worley K."/>
            <person name="Schaap P."/>
        </authorList>
    </citation>
    <scope>NUCLEOTIDE SEQUENCE</scope>
    <source>
        <strain evidence="3">QSvi11</strain>
    </source>
</reference>
<evidence type="ECO:0000256" key="2">
    <source>
        <dbReference type="SAM" id="Phobius"/>
    </source>
</evidence>
<protein>
    <submittedName>
        <fullName evidence="3">Uncharacterized protein</fullName>
    </submittedName>
</protein>
<keyword evidence="2" id="KW-0812">Transmembrane</keyword>
<sequence length="767" mass="88919">MELIEKKTNLLYESLKNGGTCDGEPEPVSITPFYFPAKKYKDLCVKLELIMDAIEIVLQLYRVDKQVQNYYPEIEHLKNLIFIDYDTVHPSQGRLNHLSRFDFIENENGDFGILEFNTGYPGCVLSSPCIKRIFESLQLINDSDKNNTILCQTDDNLFFFHYLIRLYQKKHQTQDLPTIAMVQNKNHYPLYTDEDQFLMLGKEQDIDVVSVPSYDQLVYNGKYLTFQDKKIDVIWNKYAVGVENGKVRPHYYTTSPDEAKDFVQAVKDQNIITVNGFPSFFISENKKTMALLYDSSFHRHFTNDQIAAIRSLILPTYVLKSQDQEFLMLKESFIKLKDEYVIKGSCDARGKSIFIGKTTDQDQWNALIEKCVDGPYIIQSFIKSSESMVVCPRSKKEVSMKTTIAMFMVGGRASGILCRSSPSLIQNMMSNGIMQYSIETTEHLTMAEYNPLKTIYTDGSNNNIIQPQHKYMFGNRYLWGFQEDYINELDGSLNRDEYRVIIKRVNRICSQRAKLVVFFAVPLYLIKAIVFLIIDRKLPLFFLDFLQFLQPLALVIGWWYYQKYKIPQRNTHYMNQINTKYGDRGLEFTLDIEKGQPPVFSIKIGHSSATPKPAQEYNLVPNQFNASPQLPFPAPQQPPSLNNNSNVIVQQQIQQYPYVLQQPQQQQQLHVNNQPSNSQYSYPQAQMYMVVPQQHQQPYMIPQQQQQQQQIPLQQPYSFSPPPYSSPQPFIDSAHPATASPSERLAMGDNIHGDDEYDENKNYDSKY</sequence>
<keyword evidence="2" id="KW-1133">Transmembrane helix</keyword>
<dbReference type="OrthoDB" id="22117at2759"/>
<gene>
    <name evidence="3" type="ORF">CYY_009266</name>
</gene>
<dbReference type="Proteomes" id="UP000695562">
    <property type="component" value="Unassembled WGS sequence"/>
</dbReference>
<evidence type="ECO:0000313" key="4">
    <source>
        <dbReference type="Proteomes" id="UP000695562"/>
    </source>
</evidence>
<feature type="transmembrane region" description="Helical" evidence="2">
    <location>
        <begin position="541"/>
        <end position="561"/>
    </location>
</feature>
<comment type="caution">
    <text evidence="3">The sequence shown here is derived from an EMBL/GenBank/DDBJ whole genome shotgun (WGS) entry which is preliminary data.</text>
</comment>
<feature type="compositionally biased region" description="Low complexity" evidence="1">
    <location>
        <begin position="697"/>
        <end position="718"/>
    </location>
</feature>
<name>A0A8J4V355_9MYCE</name>
<evidence type="ECO:0000313" key="3">
    <source>
        <dbReference type="EMBL" id="KAF2069419.1"/>
    </source>
</evidence>